<dbReference type="EMBL" id="NIGF01000003">
    <property type="protein sequence ID" value="PQV64902.1"/>
    <property type="molecule type" value="Genomic_DNA"/>
</dbReference>
<proteinExistence type="predicted"/>
<evidence type="ECO:0000313" key="8">
    <source>
        <dbReference type="EMBL" id="PQV64902.1"/>
    </source>
</evidence>
<evidence type="ECO:0000256" key="1">
    <source>
        <dbReference type="ARBA" id="ARBA00004167"/>
    </source>
</evidence>
<comment type="caution">
    <text evidence="8">The sequence shown here is derived from an EMBL/GenBank/DDBJ whole genome shotgun (WGS) entry which is preliminary data.</text>
</comment>
<keyword evidence="4" id="KW-0653">Protein transport</keyword>
<evidence type="ECO:0000256" key="7">
    <source>
        <dbReference type="ARBA" id="ARBA00023136"/>
    </source>
</evidence>
<dbReference type="GO" id="GO:0015031">
    <property type="term" value="P:protein transport"/>
    <property type="evidence" value="ECO:0007669"/>
    <property type="project" value="UniProtKB-KW"/>
</dbReference>
<reference evidence="8 9" key="1">
    <citation type="journal article" date="2018" name="Syst. Appl. Microbiol.">
        <title>Abditibacterium utsteinense sp. nov., the first cultivated member of candidate phylum FBP, isolated from ice-free Antarctic soil samples.</title>
        <authorList>
            <person name="Tahon G."/>
            <person name="Tytgat B."/>
            <person name="Lebbe L."/>
            <person name="Carlier A."/>
            <person name="Willems A."/>
        </authorList>
    </citation>
    <scope>NUCLEOTIDE SEQUENCE [LARGE SCALE GENOMIC DNA]</scope>
    <source>
        <strain evidence="8 9">LMG 29911</strain>
    </source>
</reference>
<dbReference type="Gene3D" id="1.20.5.3310">
    <property type="match status" value="1"/>
</dbReference>
<keyword evidence="2" id="KW-0813">Transport</keyword>
<comment type="subcellular location">
    <subcellularLocation>
        <location evidence="1">Membrane</location>
        <topology evidence="1">Single-pass membrane protein</topology>
    </subcellularLocation>
</comment>
<keyword evidence="9" id="KW-1185">Reference proteome</keyword>
<evidence type="ECO:0000256" key="2">
    <source>
        <dbReference type="ARBA" id="ARBA00022448"/>
    </source>
</evidence>
<keyword evidence="5" id="KW-1133">Transmembrane helix</keyword>
<dbReference type="FunCoup" id="A0A2S8SVT7">
    <property type="interactions" value="52"/>
</dbReference>
<dbReference type="AlphaFoldDB" id="A0A2S8SVT7"/>
<accession>A0A2S8SVT7</accession>
<evidence type="ECO:0000313" key="9">
    <source>
        <dbReference type="Proteomes" id="UP000237684"/>
    </source>
</evidence>
<dbReference type="RefSeq" id="WP_105482775.1">
    <property type="nucleotide sequence ID" value="NZ_NIGF01000003.1"/>
</dbReference>
<sequence>MPGTPELLVIFLLVLILFGPDKLPELAKQIGKGVRQLRRASDDLKRQINIFDDEDDK</sequence>
<dbReference type="Pfam" id="PF02416">
    <property type="entry name" value="TatA_B_E"/>
    <property type="match status" value="1"/>
</dbReference>
<dbReference type="GO" id="GO:0016020">
    <property type="term" value="C:membrane"/>
    <property type="evidence" value="ECO:0007669"/>
    <property type="project" value="UniProtKB-ARBA"/>
</dbReference>
<keyword evidence="6" id="KW-0811">Translocation</keyword>
<dbReference type="Proteomes" id="UP000237684">
    <property type="component" value="Unassembled WGS sequence"/>
</dbReference>
<evidence type="ECO:0000256" key="6">
    <source>
        <dbReference type="ARBA" id="ARBA00023010"/>
    </source>
</evidence>
<keyword evidence="3" id="KW-0812">Transmembrane</keyword>
<gene>
    <name evidence="8" type="ORF">B1R32_103169</name>
</gene>
<dbReference type="InParanoid" id="A0A2S8SVT7"/>
<dbReference type="PANTHER" id="PTHR42982">
    <property type="entry name" value="SEC-INDEPENDENT PROTEIN TRANSLOCASE PROTEIN TATA"/>
    <property type="match status" value="1"/>
</dbReference>
<dbReference type="PANTHER" id="PTHR42982:SF1">
    <property type="entry name" value="SEC-INDEPENDENT PROTEIN TRANSLOCASE PROTEIN TATA"/>
    <property type="match status" value="1"/>
</dbReference>
<evidence type="ECO:0000256" key="3">
    <source>
        <dbReference type="ARBA" id="ARBA00022692"/>
    </source>
</evidence>
<name>A0A2S8SVT7_9BACT</name>
<organism evidence="8 9">
    <name type="scientific">Abditibacterium utsteinense</name>
    <dbReference type="NCBI Taxonomy" id="1960156"/>
    <lineage>
        <taxon>Bacteria</taxon>
        <taxon>Pseudomonadati</taxon>
        <taxon>Abditibacteriota</taxon>
        <taxon>Abditibacteriia</taxon>
        <taxon>Abditibacteriales</taxon>
        <taxon>Abditibacteriaceae</taxon>
        <taxon>Abditibacterium</taxon>
    </lineage>
</organism>
<keyword evidence="7" id="KW-0472">Membrane</keyword>
<protein>
    <submittedName>
        <fullName evidence="8">Twin arginine-targeting protein translocase, TatA/E family</fullName>
    </submittedName>
</protein>
<dbReference type="OrthoDB" id="1525160at2"/>
<evidence type="ECO:0000256" key="4">
    <source>
        <dbReference type="ARBA" id="ARBA00022927"/>
    </source>
</evidence>
<evidence type="ECO:0000256" key="5">
    <source>
        <dbReference type="ARBA" id="ARBA00022989"/>
    </source>
</evidence>
<dbReference type="InterPro" id="IPR003369">
    <property type="entry name" value="TatA/B/E"/>
</dbReference>